<proteinExistence type="inferred from homology"/>
<evidence type="ECO:0000256" key="1">
    <source>
        <dbReference type="ARBA" id="ARBA00009176"/>
    </source>
</evidence>
<feature type="domain" description="Inosine/uridine-preferring nucleoside hydrolase" evidence="2">
    <location>
        <begin position="39"/>
        <end position="338"/>
    </location>
</feature>
<dbReference type="PANTHER" id="PTHR46190:SF1">
    <property type="entry name" value="SI:CH211-201H21.5"/>
    <property type="match status" value="1"/>
</dbReference>
<comment type="similarity">
    <text evidence="1">Belongs to the IUNH family.</text>
</comment>
<accession>A0ABR2YRP8</accession>
<protein>
    <recommendedName>
        <fullName evidence="2">Inosine/uridine-preferring nucleoside hydrolase domain-containing protein</fullName>
    </recommendedName>
</protein>
<dbReference type="InterPro" id="IPR001910">
    <property type="entry name" value="Inosine/uridine_hydrolase_dom"/>
</dbReference>
<organism evidence="3 4">
    <name type="scientific">Coccomyxa subellipsoidea</name>
    <dbReference type="NCBI Taxonomy" id="248742"/>
    <lineage>
        <taxon>Eukaryota</taxon>
        <taxon>Viridiplantae</taxon>
        <taxon>Chlorophyta</taxon>
        <taxon>core chlorophytes</taxon>
        <taxon>Trebouxiophyceae</taxon>
        <taxon>Trebouxiophyceae incertae sedis</taxon>
        <taxon>Coccomyxaceae</taxon>
        <taxon>Coccomyxa</taxon>
    </lineage>
</organism>
<dbReference type="Proteomes" id="UP001491310">
    <property type="component" value="Unassembled WGS sequence"/>
</dbReference>
<dbReference type="EMBL" id="JALJOT010000007">
    <property type="protein sequence ID" value="KAK9909261.1"/>
    <property type="molecule type" value="Genomic_DNA"/>
</dbReference>
<reference evidence="3 4" key="1">
    <citation type="journal article" date="2024" name="Nat. Commun.">
        <title>Phylogenomics reveals the evolutionary origins of lichenization in chlorophyte algae.</title>
        <authorList>
            <person name="Puginier C."/>
            <person name="Libourel C."/>
            <person name="Otte J."/>
            <person name="Skaloud P."/>
            <person name="Haon M."/>
            <person name="Grisel S."/>
            <person name="Petersen M."/>
            <person name="Berrin J.G."/>
            <person name="Delaux P.M."/>
            <person name="Dal Grande F."/>
            <person name="Keller J."/>
        </authorList>
    </citation>
    <scope>NUCLEOTIDE SEQUENCE [LARGE SCALE GENOMIC DNA]</scope>
    <source>
        <strain evidence="3 4">SAG 216-7</strain>
    </source>
</reference>
<dbReference type="PANTHER" id="PTHR46190">
    <property type="entry name" value="SI:CH211-201H21.5-RELATED"/>
    <property type="match status" value="1"/>
</dbReference>
<evidence type="ECO:0000313" key="3">
    <source>
        <dbReference type="EMBL" id="KAK9909261.1"/>
    </source>
</evidence>
<dbReference type="InterPro" id="IPR036452">
    <property type="entry name" value="Ribo_hydro-like"/>
</dbReference>
<dbReference type="CDD" id="cd02649">
    <property type="entry name" value="nuc_hydro_CeIAG"/>
    <property type="match status" value="1"/>
</dbReference>
<evidence type="ECO:0000313" key="4">
    <source>
        <dbReference type="Proteomes" id="UP001491310"/>
    </source>
</evidence>
<evidence type="ECO:0000259" key="2">
    <source>
        <dbReference type="Pfam" id="PF01156"/>
    </source>
</evidence>
<dbReference type="Gene3D" id="3.90.245.10">
    <property type="entry name" value="Ribonucleoside hydrolase-like"/>
    <property type="match status" value="1"/>
</dbReference>
<keyword evidence="4" id="KW-1185">Reference proteome</keyword>
<dbReference type="SUPFAM" id="SSF53590">
    <property type="entry name" value="Nucleoside hydrolase"/>
    <property type="match status" value="1"/>
</dbReference>
<sequence length="346" mass="37533">MLTVRAFNYLSRALPFSVRNIITASEPAFNTMAQPRTKLWIDCDAGVDDAQGLLLALAAPEVDFIGISTVHGNVGVDKVVRNVARVLQVANRLDVPFYLGSDEPLLGQPIDAAFFHGQDGLGDVPDTDPALASISHEPLQGIAALKLIEAAREHSGELVLAAIGPLTNLALACKLDLSFPERIKALYVMGGAERAGNVTPASEFNFHCDPEAAHLVLKKFPRTVLISWEGTIAHAIPWETFNPWIQKDNPRSRFIASISAASIAYEHKRGLSGWIACDPLAVAVAIRPELIEEAQDLYCAVELHGTLTRGMSTFDWNKTLGREANVSLVKRVNLEGFNAMMDASTD</sequence>
<dbReference type="Pfam" id="PF01156">
    <property type="entry name" value="IU_nuc_hydro"/>
    <property type="match status" value="1"/>
</dbReference>
<dbReference type="InterPro" id="IPR052775">
    <property type="entry name" value="IUN_hydrolase"/>
</dbReference>
<name>A0ABR2YRP8_9CHLO</name>
<gene>
    <name evidence="3" type="ORF">WJX75_009709</name>
</gene>
<comment type="caution">
    <text evidence="3">The sequence shown here is derived from an EMBL/GenBank/DDBJ whole genome shotgun (WGS) entry which is preliminary data.</text>
</comment>